<dbReference type="Pfam" id="PF13468">
    <property type="entry name" value="Glyoxalase_3"/>
    <property type="match status" value="1"/>
</dbReference>
<evidence type="ECO:0000259" key="1">
    <source>
        <dbReference type="Pfam" id="PF13468"/>
    </source>
</evidence>
<dbReference type="InterPro" id="IPR025870">
    <property type="entry name" value="Glyoxalase-like_dom"/>
</dbReference>
<dbReference type="Proteomes" id="UP001063166">
    <property type="component" value="Unassembled WGS sequence"/>
</dbReference>
<dbReference type="InterPro" id="IPR029068">
    <property type="entry name" value="Glyas_Bleomycin-R_OHBP_Dase"/>
</dbReference>
<proteinExistence type="predicted"/>
<gene>
    <name evidence="2" type="ORF">LshimejAT787_0211190</name>
</gene>
<sequence>MSDSPSTKILDHIVHLTPPGSVEATSEQFRRLGFNVIPGGTHTDGLTANALVILADGVYIELICFTHPPSYYPPGSPERHARDSHHWASKALGWIDFAFVGNGSLATRISDVINARARRDGSGAVYSPEVPGGRERTDGKVLKWLITAPEDDAKRGTLPFFCGDITPREWRVPVDPPSNTEHPSTAQGVSHVVILASPEDFSSISRQLTSVTGDTPVSSNGAEIIWQLNCSKTRERGPRLLLRSAVSDAEVEFVRDAGTGIYEVGLLVKVGGRREDRSTPYGRIVWCPA</sequence>
<evidence type="ECO:0000313" key="3">
    <source>
        <dbReference type="Proteomes" id="UP001063166"/>
    </source>
</evidence>
<accession>A0A9P3PHG0</accession>
<dbReference type="AlphaFoldDB" id="A0A9P3PHG0"/>
<keyword evidence="3" id="KW-1185">Reference proteome</keyword>
<dbReference type="PANTHER" id="PTHR40265:SF1">
    <property type="entry name" value="GLYOXALASE-LIKE DOMAIN-CONTAINING PROTEIN"/>
    <property type="match status" value="1"/>
</dbReference>
<dbReference type="OrthoDB" id="408973at2759"/>
<organism evidence="2 3">
    <name type="scientific">Lyophyllum shimeji</name>
    <name type="common">Hon-shimeji</name>
    <name type="synonym">Tricholoma shimeji</name>
    <dbReference type="NCBI Taxonomy" id="47721"/>
    <lineage>
        <taxon>Eukaryota</taxon>
        <taxon>Fungi</taxon>
        <taxon>Dikarya</taxon>
        <taxon>Basidiomycota</taxon>
        <taxon>Agaricomycotina</taxon>
        <taxon>Agaricomycetes</taxon>
        <taxon>Agaricomycetidae</taxon>
        <taxon>Agaricales</taxon>
        <taxon>Tricholomatineae</taxon>
        <taxon>Lyophyllaceae</taxon>
        <taxon>Lyophyllum</taxon>
    </lineage>
</organism>
<name>A0A9P3PHG0_LYOSH</name>
<comment type="caution">
    <text evidence="2">The sequence shown here is derived from an EMBL/GenBank/DDBJ whole genome shotgun (WGS) entry which is preliminary data.</text>
</comment>
<protein>
    <submittedName>
        <fullName evidence="2">Glyoxalase-like domain containing protein</fullName>
    </submittedName>
</protein>
<dbReference type="Gene3D" id="3.10.180.10">
    <property type="entry name" value="2,3-Dihydroxybiphenyl 1,2-Dioxygenase, domain 1"/>
    <property type="match status" value="1"/>
</dbReference>
<feature type="domain" description="Glyoxalase-like" evidence="1">
    <location>
        <begin position="10"/>
        <end position="200"/>
    </location>
</feature>
<dbReference type="PANTHER" id="PTHR40265">
    <property type="entry name" value="BLL2707 PROTEIN"/>
    <property type="match status" value="1"/>
</dbReference>
<evidence type="ECO:0000313" key="2">
    <source>
        <dbReference type="EMBL" id="GLB35554.1"/>
    </source>
</evidence>
<reference evidence="2" key="1">
    <citation type="submission" date="2022-07" db="EMBL/GenBank/DDBJ databases">
        <title>The genome of Lyophyllum shimeji provides insight into the initial evolution of ectomycorrhizal fungal genome.</title>
        <authorList>
            <person name="Kobayashi Y."/>
            <person name="Shibata T."/>
            <person name="Hirakawa H."/>
            <person name="Shigenobu S."/>
            <person name="Nishiyama T."/>
            <person name="Yamada A."/>
            <person name="Hasebe M."/>
            <person name="Kawaguchi M."/>
        </authorList>
    </citation>
    <scope>NUCLEOTIDE SEQUENCE</scope>
    <source>
        <strain evidence="2">AT787</strain>
    </source>
</reference>
<dbReference type="EMBL" id="BRPK01000002">
    <property type="protein sequence ID" value="GLB35554.1"/>
    <property type="molecule type" value="Genomic_DNA"/>
</dbReference>
<dbReference type="SUPFAM" id="SSF54593">
    <property type="entry name" value="Glyoxalase/Bleomycin resistance protein/Dihydroxybiphenyl dioxygenase"/>
    <property type="match status" value="1"/>
</dbReference>